<sequence length="223" mass="27018">MNSYSENQEITPRQSPKQSIIQQRREKARQQQRELRELGNQHWKSWKNNYSNDTIALAELIQYINRYSKRYAPYKQRNRREKKLVFYIYWLKEDWCRKNKNYIIQAYQSAEFTYTQTDSNDLKDTEKITKKSQDSEDFTSDHITRFYFYVFLINGQEYRFHSKNKLVANCEFKQEAHGSSEPLKDQEITLRIVPALLASFFALKAKKIPKHLKKNHEGYNSYR</sequence>
<evidence type="ECO:0000313" key="2">
    <source>
        <dbReference type="EMBL" id="ACB54414.1"/>
    </source>
</evidence>
<dbReference type="KEGG" id="cyt:cce_5068"/>
<dbReference type="AlphaFoldDB" id="B1X2Q3"/>
<dbReference type="HOGENOM" id="CLU_1238534_0_0_3"/>
<gene>
    <name evidence="2" type="ordered locus">cce_5068</name>
</gene>
<reference evidence="2 3" key="1">
    <citation type="journal article" date="2008" name="Proc. Natl. Acad. Sci. U.S.A.">
        <title>The genome of Cyanothece 51142, a unicellular diazotrophic cyanobacterium important in the marine nitrogen cycle.</title>
        <authorList>
            <person name="Welsh E.A."/>
            <person name="Liberton M."/>
            <person name="Stoeckel J."/>
            <person name="Loh T."/>
            <person name="Elvitigala T."/>
            <person name="Wang C."/>
            <person name="Wollam A."/>
            <person name="Fulton R.S."/>
            <person name="Clifton S.W."/>
            <person name="Jacobs J.M."/>
            <person name="Aurora R."/>
            <person name="Ghosh B.K."/>
            <person name="Sherman L.A."/>
            <person name="Smith R.D."/>
            <person name="Wilson R.K."/>
            <person name="Pakrasi H.B."/>
        </authorList>
    </citation>
    <scope>NUCLEOTIDE SEQUENCE [LARGE SCALE GENOMIC DNA]</scope>
    <source>
        <strain evidence="3">ATCC 51142 / BH68</strain>
    </source>
</reference>
<dbReference type="RefSeq" id="WP_009546172.1">
    <property type="nucleotide sequence ID" value="NC_010547.1"/>
</dbReference>
<evidence type="ECO:0000313" key="3">
    <source>
        <dbReference type="Proteomes" id="UP000001203"/>
    </source>
</evidence>
<feature type="compositionally biased region" description="Polar residues" evidence="1">
    <location>
        <begin position="1"/>
        <end position="21"/>
    </location>
</feature>
<dbReference type="STRING" id="43989.cce_5068"/>
<proteinExistence type="predicted"/>
<keyword evidence="3" id="KW-1185">Reference proteome</keyword>
<feature type="region of interest" description="Disordered" evidence="1">
    <location>
        <begin position="1"/>
        <end position="26"/>
    </location>
</feature>
<dbReference type="EMBL" id="CP000807">
    <property type="protein sequence ID" value="ACB54414.1"/>
    <property type="molecule type" value="Genomic_DNA"/>
</dbReference>
<name>B1X2Q3_CROS5</name>
<accession>B1X2Q3</accession>
<dbReference type="Proteomes" id="UP000001203">
    <property type="component" value="Chromosome linear"/>
</dbReference>
<protein>
    <submittedName>
        <fullName evidence="2">Uncharacterized protein</fullName>
    </submittedName>
</protein>
<organism evidence="2 3">
    <name type="scientific">Crocosphaera subtropica (strain ATCC 51142 / BH68)</name>
    <name type="common">Cyanothece sp. (strain ATCC 51142)</name>
    <dbReference type="NCBI Taxonomy" id="43989"/>
    <lineage>
        <taxon>Bacteria</taxon>
        <taxon>Bacillati</taxon>
        <taxon>Cyanobacteriota</taxon>
        <taxon>Cyanophyceae</taxon>
        <taxon>Oscillatoriophycideae</taxon>
        <taxon>Chroococcales</taxon>
        <taxon>Aphanothecaceae</taxon>
        <taxon>Crocosphaera</taxon>
        <taxon>Crocosphaera subtropica</taxon>
    </lineage>
</organism>
<evidence type="ECO:0000256" key="1">
    <source>
        <dbReference type="SAM" id="MobiDB-lite"/>
    </source>
</evidence>